<proteinExistence type="predicted"/>
<dbReference type="Proteomes" id="UP001318860">
    <property type="component" value="Unassembled WGS sequence"/>
</dbReference>
<gene>
    <name evidence="1" type="ORF">DH2020_005805</name>
</gene>
<reference evidence="1 2" key="1">
    <citation type="journal article" date="2021" name="Comput. Struct. Biotechnol. J.">
        <title>De novo genome assembly of the potent medicinal plant Rehmannia glutinosa using nanopore technology.</title>
        <authorList>
            <person name="Ma L."/>
            <person name="Dong C."/>
            <person name="Song C."/>
            <person name="Wang X."/>
            <person name="Zheng X."/>
            <person name="Niu Y."/>
            <person name="Chen S."/>
            <person name="Feng W."/>
        </authorList>
    </citation>
    <scope>NUCLEOTIDE SEQUENCE [LARGE SCALE GENOMIC DNA]</scope>
    <source>
        <strain evidence="1">DH-2019</strain>
    </source>
</reference>
<protein>
    <submittedName>
        <fullName evidence="1">Uncharacterized protein</fullName>
    </submittedName>
</protein>
<name>A0ABR0XHQ4_REHGL</name>
<organism evidence="1 2">
    <name type="scientific">Rehmannia glutinosa</name>
    <name type="common">Chinese foxglove</name>
    <dbReference type="NCBI Taxonomy" id="99300"/>
    <lineage>
        <taxon>Eukaryota</taxon>
        <taxon>Viridiplantae</taxon>
        <taxon>Streptophyta</taxon>
        <taxon>Embryophyta</taxon>
        <taxon>Tracheophyta</taxon>
        <taxon>Spermatophyta</taxon>
        <taxon>Magnoliopsida</taxon>
        <taxon>eudicotyledons</taxon>
        <taxon>Gunneridae</taxon>
        <taxon>Pentapetalae</taxon>
        <taxon>asterids</taxon>
        <taxon>lamiids</taxon>
        <taxon>Lamiales</taxon>
        <taxon>Orobanchaceae</taxon>
        <taxon>Rehmannieae</taxon>
        <taxon>Rehmannia</taxon>
    </lineage>
</organism>
<evidence type="ECO:0000313" key="1">
    <source>
        <dbReference type="EMBL" id="KAK6158491.1"/>
    </source>
</evidence>
<keyword evidence="2" id="KW-1185">Reference proteome</keyword>
<accession>A0ABR0XHQ4</accession>
<dbReference type="EMBL" id="JABTTQ020000004">
    <property type="protein sequence ID" value="KAK6158491.1"/>
    <property type="molecule type" value="Genomic_DNA"/>
</dbReference>
<evidence type="ECO:0000313" key="2">
    <source>
        <dbReference type="Proteomes" id="UP001318860"/>
    </source>
</evidence>
<sequence length="201" mass="23350">MKRWREEMTVSELFREGWAEWNKGLVHQIFTQETDPRLRRTPNLYGSGYGDYPYPLMCSLFFWRASPLRLDHTVTNPVASLADMIEKIAGYKNDEASFIFVMLLWALWYARNSLILQGKDLSHDDCFALAMRLTQEYKATKNELAAQRTRGADTHWLRPTNGVFKINTDASIVKSDGSSIRVVIRAHNEEVIKVLSRKYQQ</sequence>
<comment type="caution">
    <text evidence="1">The sequence shown here is derived from an EMBL/GenBank/DDBJ whole genome shotgun (WGS) entry which is preliminary data.</text>
</comment>